<keyword evidence="1" id="KW-0732">Signal</keyword>
<dbReference type="EMBL" id="KV428131">
    <property type="protein sequence ID" value="KZT35688.1"/>
    <property type="molecule type" value="Genomic_DNA"/>
</dbReference>
<gene>
    <name evidence="2" type="ORF">SISSUDRAFT_136972</name>
</gene>
<evidence type="ECO:0000313" key="3">
    <source>
        <dbReference type="Proteomes" id="UP000076798"/>
    </source>
</evidence>
<feature type="chain" id="PRO_5007870870" description="Secreted protein" evidence="1">
    <location>
        <begin position="20"/>
        <end position="252"/>
    </location>
</feature>
<keyword evidence="3" id="KW-1185">Reference proteome</keyword>
<evidence type="ECO:0000313" key="2">
    <source>
        <dbReference type="EMBL" id="KZT35688.1"/>
    </source>
</evidence>
<evidence type="ECO:0000256" key="1">
    <source>
        <dbReference type="SAM" id="SignalP"/>
    </source>
</evidence>
<protein>
    <recommendedName>
        <fullName evidence="4">Secreted protein</fullName>
    </recommendedName>
</protein>
<dbReference type="OrthoDB" id="2310204at2759"/>
<name>A0A166AUH1_9AGAM</name>
<organism evidence="2 3">
    <name type="scientific">Sistotremastrum suecicum HHB10207 ss-3</name>
    <dbReference type="NCBI Taxonomy" id="1314776"/>
    <lineage>
        <taxon>Eukaryota</taxon>
        <taxon>Fungi</taxon>
        <taxon>Dikarya</taxon>
        <taxon>Basidiomycota</taxon>
        <taxon>Agaricomycotina</taxon>
        <taxon>Agaricomycetes</taxon>
        <taxon>Sistotremastrales</taxon>
        <taxon>Sistotremastraceae</taxon>
        <taxon>Sistotremastrum</taxon>
    </lineage>
</organism>
<feature type="signal peptide" evidence="1">
    <location>
        <begin position="1"/>
        <end position="19"/>
    </location>
</feature>
<dbReference type="Proteomes" id="UP000076798">
    <property type="component" value="Unassembled WGS sequence"/>
</dbReference>
<reference evidence="2 3" key="1">
    <citation type="journal article" date="2016" name="Mol. Biol. Evol.">
        <title>Comparative Genomics of Early-Diverging Mushroom-Forming Fungi Provides Insights into the Origins of Lignocellulose Decay Capabilities.</title>
        <authorList>
            <person name="Nagy L.G."/>
            <person name="Riley R."/>
            <person name="Tritt A."/>
            <person name="Adam C."/>
            <person name="Daum C."/>
            <person name="Floudas D."/>
            <person name="Sun H."/>
            <person name="Yadav J.S."/>
            <person name="Pangilinan J."/>
            <person name="Larsson K.H."/>
            <person name="Matsuura K."/>
            <person name="Barry K."/>
            <person name="Labutti K."/>
            <person name="Kuo R."/>
            <person name="Ohm R.A."/>
            <person name="Bhattacharya S.S."/>
            <person name="Shirouzu T."/>
            <person name="Yoshinaga Y."/>
            <person name="Martin F.M."/>
            <person name="Grigoriev I.V."/>
            <person name="Hibbett D.S."/>
        </authorList>
    </citation>
    <scope>NUCLEOTIDE SEQUENCE [LARGE SCALE GENOMIC DNA]</scope>
    <source>
        <strain evidence="2 3">HHB10207 ss-3</strain>
    </source>
</reference>
<sequence length="252" mass="27225">MRTVELFLGFLGAIGVVGALNVSGAEGRNVEVPIVDGVQRVISTTPSNAVELDRRVGWLDPRIAGGSMIDFTTPRRGEPLNLILSGLSDSRILSDEGFKAYITAIGFAPECLGIHVGNLHRADLGDGNGAQIENFLGRQSYFNNPVYGSCIESLAGGHHFRGWKQAGTGAWFLGVSKELYIGKHHVIAPDGYNLGRNWFVERALQGGKTGAVQWTAKVEWNEDLLEPGRKGINHGIKQDGRVAVVTVMEVPH</sequence>
<dbReference type="AlphaFoldDB" id="A0A166AUH1"/>
<evidence type="ECO:0008006" key="4">
    <source>
        <dbReference type="Google" id="ProtNLM"/>
    </source>
</evidence>
<accession>A0A166AUH1</accession>
<proteinExistence type="predicted"/>